<dbReference type="OrthoDB" id="411823at2759"/>
<proteinExistence type="predicted"/>
<reference evidence="1 2" key="1">
    <citation type="journal article" date="2019" name="Sci. Rep.">
        <title>Orb-weaving spider Araneus ventricosus genome elucidates the spidroin gene catalogue.</title>
        <authorList>
            <person name="Kono N."/>
            <person name="Nakamura H."/>
            <person name="Ohtoshi R."/>
            <person name="Moran D.A.P."/>
            <person name="Shinohara A."/>
            <person name="Yoshida Y."/>
            <person name="Fujiwara M."/>
            <person name="Mori M."/>
            <person name="Tomita M."/>
            <person name="Arakawa K."/>
        </authorList>
    </citation>
    <scope>NUCLEOTIDE SEQUENCE [LARGE SCALE GENOMIC DNA]</scope>
</reference>
<comment type="caution">
    <text evidence="1">The sequence shown here is derived from an EMBL/GenBank/DDBJ whole genome shotgun (WGS) entry which is preliminary data.</text>
</comment>
<evidence type="ECO:0000313" key="1">
    <source>
        <dbReference type="EMBL" id="GBM92058.1"/>
    </source>
</evidence>
<keyword evidence="2" id="KW-1185">Reference proteome</keyword>
<organism evidence="1 2">
    <name type="scientific">Araneus ventricosus</name>
    <name type="common">Orbweaver spider</name>
    <name type="synonym">Epeira ventricosa</name>
    <dbReference type="NCBI Taxonomy" id="182803"/>
    <lineage>
        <taxon>Eukaryota</taxon>
        <taxon>Metazoa</taxon>
        <taxon>Ecdysozoa</taxon>
        <taxon>Arthropoda</taxon>
        <taxon>Chelicerata</taxon>
        <taxon>Arachnida</taxon>
        <taxon>Araneae</taxon>
        <taxon>Araneomorphae</taxon>
        <taxon>Entelegynae</taxon>
        <taxon>Araneoidea</taxon>
        <taxon>Araneidae</taxon>
        <taxon>Araneus</taxon>
    </lineage>
</organism>
<gene>
    <name evidence="1" type="ORF">AVEN_136828_1</name>
</gene>
<evidence type="ECO:0000313" key="2">
    <source>
        <dbReference type="Proteomes" id="UP000499080"/>
    </source>
</evidence>
<dbReference type="AlphaFoldDB" id="A0A4Y2JRE4"/>
<dbReference type="EMBL" id="BGPR01003759">
    <property type="protein sequence ID" value="GBM92058.1"/>
    <property type="molecule type" value="Genomic_DNA"/>
</dbReference>
<name>A0A4Y2JRE4_ARAVE</name>
<sequence length="133" mass="14767">MALLSNPSLNLGWVKAHVGVHDNETADNLEKTSNNKSEIHYLPAPKRHLKNLLHRVSIKKCQQERAIGDADRTIYSIIPKVTKLQCHGQENQSSLQQDMVSSPSTSAGSTSIIPIFVPVEKLVHHFTTLRPAI</sequence>
<protein>
    <submittedName>
        <fullName evidence="1">Uncharacterized protein</fullName>
    </submittedName>
</protein>
<accession>A0A4Y2JRE4</accession>
<dbReference type="Proteomes" id="UP000499080">
    <property type="component" value="Unassembled WGS sequence"/>
</dbReference>